<keyword evidence="2" id="KW-1185">Reference proteome</keyword>
<evidence type="ECO:0000313" key="2">
    <source>
        <dbReference type="Proteomes" id="UP001212997"/>
    </source>
</evidence>
<dbReference type="EMBL" id="JANAWD010000008">
    <property type="protein sequence ID" value="KAJ3491723.1"/>
    <property type="molecule type" value="Genomic_DNA"/>
</dbReference>
<evidence type="ECO:0000313" key="1">
    <source>
        <dbReference type="EMBL" id="KAJ3491723.1"/>
    </source>
</evidence>
<dbReference type="AlphaFoldDB" id="A0AAD5YLY8"/>
<comment type="caution">
    <text evidence="1">The sequence shown here is derived from an EMBL/GenBank/DDBJ whole genome shotgun (WGS) entry which is preliminary data.</text>
</comment>
<reference evidence="1" key="1">
    <citation type="submission" date="2022-07" db="EMBL/GenBank/DDBJ databases">
        <title>Genome Sequence of Physisporinus lineatus.</title>
        <authorList>
            <person name="Buettner E."/>
        </authorList>
    </citation>
    <scope>NUCLEOTIDE SEQUENCE</scope>
    <source>
        <strain evidence="1">VT162</strain>
    </source>
</reference>
<proteinExistence type="predicted"/>
<protein>
    <submittedName>
        <fullName evidence="1">Uncharacterized protein</fullName>
    </submittedName>
</protein>
<accession>A0AAD5YLY8</accession>
<gene>
    <name evidence="1" type="ORF">NLI96_g489</name>
</gene>
<dbReference type="Proteomes" id="UP001212997">
    <property type="component" value="Unassembled WGS sequence"/>
</dbReference>
<sequence length="122" mass="13419">MAEYAGGASTESVIDPPPCLEVLRELRWAENRARSPESVPIGDDEDWLERRTPGFGLQNWTDPLSETVSRLVMLWRSARGAVPIWQSVPETDDAASAAMEDSSCGETIAESDWPVRVSLSLS</sequence>
<organism evidence="1 2">
    <name type="scientific">Meripilus lineatus</name>
    <dbReference type="NCBI Taxonomy" id="2056292"/>
    <lineage>
        <taxon>Eukaryota</taxon>
        <taxon>Fungi</taxon>
        <taxon>Dikarya</taxon>
        <taxon>Basidiomycota</taxon>
        <taxon>Agaricomycotina</taxon>
        <taxon>Agaricomycetes</taxon>
        <taxon>Polyporales</taxon>
        <taxon>Meripilaceae</taxon>
        <taxon>Meripilus</taxon>
    </lineage>
</organism>
<name>A0AAD5YLY8_9APHY</name>